<name>A0A2Z2MPK9_9EURY</name>
<keyword evidence="1" id="KW-0472">Membrane</keyword>
<evidence type="ECO:0000313" key="3">
    <source>
        <dbReference type="Proteomes" id="UP000250125"/>
    </source>
</evidence>
<dbReference type="RefSeq" id="WP_088857011.1">
    <property type="nucleotide sequence ID" value="NZ_CP015103.1"/>
</dbReference>
<evidence type="ECO:0000313" key="2">
    <source>
        <dbReference type="EMBL" id="ASJ09788.1"/>
    </source>
</evidence>
<protein>
    <submittedName>
        <fullName evidence="2">Uncharacterized protein</fullName>
    </submittedName>
</protein>
<dbReference type="EMBL" id="CP015103">
    <property type="protein sequence ID" value="ASJ09788.1"/>
    <property type="molecule type" value="Genomic_DNA"/>
</dbReference>
<evidence type="ECO:0000256" key="1">
    <source>
        <dbReference type="SAM" id="Phobius"/>
    </source>
</evidence>
<keyword evidence="3" id="KW-1185">Reference proteome</keyword>
<proteinExistence type="predicted"/>
<keyword evidence="1" id="KW-0812">Transmembrane</keyword>
<keyword evidence="1" id="KW-1133">Transmembrane helix</keyword>
<dbReference type="KEGG" id="tsl:A3L11_09285"/>
<dbReference type="GeneID" id="33318430"/>
<dbReference type="OrthoDB" id="97597at2157"/>
<dbReference type="Proteomes" id="UP000250125">
    <property type="component" value="Chromosome"/>
</dbReference>
<sequence length="355" mass="39741">MRRAALILVLLLLTASTASATPYWFKAGIYAKYVSRSVEDDEHPWKGDTISFNATPNEEVTYYCPHVEFTWRVLRVSGDKAQVALLLQGYNCKKRVWKELDEEAARQMLEEYQERYNFTGGNCLTIESETRNVTICEDRYAEQTEQYTVALTIAEGKGHLFNELSVPENFTRSGVIELDLKTGEFYVNGTPVGKNFLWSENPANITGLELMPGLKVEEVEMINSTVMTYYGDFNAPVYMARTNMIAGSSSKGMDVLLYDGSSGLAISFFTPFSPLWKVLGISEAMIQDTAFAKEHEEEIKNGGKMPPFGLVLAETNIDFTKPEELPEEGPSKTAIAAAVGVAAILAVLVLWRWRR</sequence>
<dbReference type="AlphaFoldDB" id="A0A2Z2MPK9"/>
<gene>
    <name evidence="2" type="ORF">A3L11_09285</name>
</gene>
<accession>A0A2Z2MPK9</accession>
<organism evidence="2 3">
    <name type="scientific">Thermococcus siculi</name>
    <dbReference type="NCBI Taxonomy" id="72803"/>
    <lineage>
        <taxon>Archaea</taxon>
        <taxon>Methanobacteriati</taxon>
        <taxon>Methanobacteriota</taxon>
        <taxon>Thermococci</taxon>
        <taxon>Thermococcales</taxon>
        <taxon>Thermococcaceae</taxon>
        <taxon>Thermococcus</taxon>
    </lineage>
</organism>
<reference evidence="2 3" key="1">
    <citation type="submission" date="2016-04" db="EMBL/GenBank/DDBJ databases">
        <title>Complete genome sequence of Thermococcus siculi type strain RG-20.</title>
        <authorList>
            <person name="Oger P.M."/>
        </authorList>
    </citation>
    <scope>NUCLEOTIDE SEQUENCE [LARGE SCALE GENOMIC DNA]</scope>
    <source>
        <strain evidence="2 3">RG-20</strain>
    </source>
</reference>
<feature type="transmembrane region" description="Helical" evidence="1">
    <location>
        <begin position="334"/>
        <end position="353"/>
    </location>
</feature>